<dbReference type="GO" id="GO:0016747">
    <property type="term" value="F:acyltransferase activity, transferring groups other than amino-acyl groups"/>
    <property type="evidence" value="ECO:0007669"/>
    <property type="project" value="InterPro"/>
</dbReference>
<evidence type="ECO:0000313" key="2">
    <source>
        <dbReference type="EMBL" id="KAF2003544.1"/>
    </source>
</evidence>
<reference evidence="2" key="1">
    <citation type="journal article" date="2020" name="Stud. Mycol.">
        <title>101 Dothideomycetes genomes: a test case for predicting lifestyles and emergence of pathogens.</title>
        <authorList>
            <person name="Haridas S."/>
            <person name="Albert R."/>
            <person name="Binder M."/>
            <person name="Bloem J."/>
            <person name="Labutti K."/>
            <person name="Salamov A."/>
            <person name="Andreopoulos B."/>
            <person name="Baker S."/>
            <person name="Barry K."/>
            <person name="Bills G."/>
            <person name="Bluhm B."/>
            <person name="Cannon C."/>
            <person name="Castanera R."/>
            <person name="Culley D."/>
            <person name="Daum C."/>
            <person name="Ezra D."/>
            <person name="Gonzalez J."/>
            <person name="Henrissat B."/>
            <person name="Kuo A."/>
            <person name="Liang C."/>
            <person name="Lipzen A."/>
            <person name="Lutzoni F."/>
            <person name="Magnuson J."/>
            <person name="Mondo S."/>
            <person name="Nolan M."/>
            <person name="Ohm R."/>
            <person name="Pangilinan J."/>
            <person name="Park H.-J."/>
            <person name="Ramirez L."/>
            <person name="Alfaro M."/>
            <person name="Sun H."/>
            <person name="Tritt A."/>
            <person name="Yoshinaga Y."/>
            <person name="Zwiers L.-H."/>
            <person name="Turgeon B."/>
            <person name="Goodwin S."/>
            <person name="Spatafora J."/>
            <person name="Crous P."/>
            <person name="Grigoriev I."/>
        </authorList>
    </citation>
    <scope>NUCLEOTIDE SEQUENCE</scope>
    <source>
        <strain evidence="2">CBS 123094</strain>
    </source>
</reference>
<dbReference type="Pfam" id="PF13508">
    <property type="entry name" value="Acetyltransf_7"/>
    <property type="match status" value="1"/>
</dbReference>
<dbReference type="SUPFAM" id="SSF55729">
    <property type="entry name" value="Acyl-CoA N-acyltransferases (Nat)"/>
    <property type="match status" value="1"/>
</dbReference>
<dbReference type="InterPro" id="IPR000182">
    <property type="entry name" value="GNAT_dom"/>
</dbReference>
<proteinExistence type="predicted"/>
<name>A0A6A5WRI3_9PLEO</name>
<dbReference type="OrthoDB" id="2115692at2759"/>
<dbReference type="Proteomes" id="UP000799779">
    <property type="component" value="Unassembled WGS sequence"/>
</dbReference>
<dbReference type="InterPro" id="IPR052523">
    <property type="entry name" value="Trichothecene_AcTrans"/>
</dbReference>
<accession>A0A6A5WRI3</accession>
<dbReference type="EMBL" id="ML977572">
    <property type="protein sequence ID" value="KAF2003544.1"/>
    <property type="molecule type" value="Genomic_DNA"/>
</dbReference>
<dbReference type="PANTHER" id="PTHR42791">
    <property type="entry name" value="GNAT FAMILY ACETYLTRANSFERASE"/>
    <property type="match status" value="1"/>
</dbReference>
<evidence type="ECO:0000259" key="1">
    <source>
        <dbReference type="PROSITE" id="PS51186"/>
    </source>
</evidence>
<dbReference type="AlphaFoldDB" id="A0A6A5WRI3"/>
<feature type="domain" description="N-acetyltransferase" evidence="1">
    <location>
        <begin position="3"/>
        <end position="209"/>
    </location>
</feature>
<keyword evidence="3" id="KW-1185">Reference proteome</keyword>
<dbReference type="InterPro" id="IPR016181">
    <property type="entry name" value="Acyl_CoA_acyltransferase"/>
</dbReference>
<dbReference type="PANTHER" id="PTHR42791:SF14">
    <property type="entry name" value="N-ACETYLTRANSFERASE DOMAIN-CONTAINING PROTEIN"/>
    <property type="match status" value="1"/>
</dbReference>
<dbReference type="PROSITE" id="PS51186">
    <property type="entry name" value="GNAT"/>
    <property type="match status" value="1"/>
</dbReference>
<organism evidence="2 3">
    <name type="scientific">Amniculicola lignicola CBS 123094</name>
    <dbReference type="NCBI Taxonomy" id="1392246"/>
    <lineage>
        <taxon>Eukaryota</taxon>
        <taxon>Fungi</taxon>
        <taxon>Dikarya</taxon>
        <taxon>Ascomycota</taxon>
        <taxon>Pezizomycotina</taxon>
        <taxon>Dothideomycetes</taxon>
        <taxon>Pleosporomycetidae</taxon>
        <taxon>Pleosporales</taxon>
        <taxon>Amniculicolaceae</taxon>
        <taxon>Amniculicola</taxon>
    </lineage>
</organism>
<protein>
    <recommendedName>
        <fullName evidence="1">N-acetyltransferase domain-containing protein</fullName>
    </recommendedName>
</protein>
<gene>
    <name evidence="2" type="ORF">P154DRAFT_520120</name>
</gene>
<evidence type="ECO:0000313" key="3">
    <source>
        <dbReference type="Proteomes" id="UP000799779"/>
    </source>
</evidence>
<sequence>MVLELHRMSSEADLAEFHRLQTAAFTFGIPACVAPSPLPANWTEISIGKHVKSFQGEPDCHFLKVIDTELGGRIVAAAKWRINHHERTTEEIQKQLPKPKEDDHAAAKDFINFLIDSRLEFMGTKPFYLLHILVTDPEHSRRGAGAMLVKWGMDQADKAQLPTYLESSSQGKRLYERLGFKVVKETTFDLTKYGKEGTDIGTVMIKDPAPLSSA</sequence>
<dbReference type="Gene3D" id="3.40.630.30">
    <property type="match status" value="1"/>
</dbReference>